<organism evidence="1">
    <name type="scientific">viral metagenome</name>
    <dbReference type="NCBI Taxonomy" id="1070528"/>
    <lineage>
        <taxon>unclassified sequences</taxon>
        <taxon>metagenomes</taxon>
        <taxon>organismal metagenomes</taxon>
    </lineage>
</organism>
<dbReference type="AlphaFoldDB" id="A0A6M3LMT8"/>
<dbReference type="Pfam" id="PF25209">
    <property type="entry name" value="Phage_capsid_4"/>
    <property type="match status" value="1"/>
</dbReference>
<dbReference type="EMBL" id="MT143227">
    <property type="protein sequence ID" value="QJA94381.1"/>
    <property type="molecule type" value="Genomic_DNA"/>
</dbReference>
<name>A0A6M3LMT8_9ZZZZ</name>
<proteinExistence type="predicted"/>
<sequence>MSNPLTDKQFVRLLDDRLTKVYQDRYKGLPSIKDKFFGVKKSKKAWEEYFSVGSIPDPEPFNGIIQYQGVAPGYHTKITPSEYAGGITIQRRLLDTDRYDVIEGMAKGLATAANRKMNKIAHEVFTNFDSTAFDFVDSEEGVALCSNSHLTKAPNVSTASGFDNYSTLAFDATNLEALRIQSLGFRDDIAERIETNFDTIIHGTNLEADVWEVLNSQGKTGDNLNDANFQKGRWKSICLPMLDDYDTNDWFIVDSGAMKDALLWIDSVPLEFNSTTDFDTLVRKYADYFVVGWGFTDWRWIIGSSVS</sequence>
<evidence type="ECO:0000313" key="1">
    <source>
        <dbReference type="EMBL" id="QJA94381.1"/>
    </source>
</evidence>
<reference evidence="1" key="1">
    <citation type="submission" date="2020-03" db="EMBL/GenBank/DDBJ databases">
        <title>The deep terrestrial virosphere.</title>
        <authorList>
            <person name="Holmfeldt K."/>
            <person name="Nilsson E."/>
            <person name="Simone D."/>
            <person name="Lopez-Fernandez M."/>
            <person name="Wu X."/>
            <person name="de Brujin I."/>
            <person name="Lundin D."/>
            <person name="Andersson A."/>
            <person name="Bertilsson S."/>
            <person name="Dopson M."/>
        </authorList>
    </citation>
    <scope>NUCLEOTIDE SEQUENCE</scope>
    <source>
        <strain evidence="1">MM415B03875</strain>
    </source>
</reference>
<protein>
    <submittedName>
        <fullName evidence="1">Putative capsid protein</fullName>
    </submittedName>
</protein>
<gene>
    <name evidence="1" type="ORF">MM415B03875_0005</name>
</gene>
<accession>A0A6M3LMT8</accession>